<dbReference type="PANTHER" id="PTHR10625:SF36">
    <property type="entry name" value="HISTONE DEACETYLASE 3"/>
    <property type="match status" value="1"/>
</dbReference>
<feature type="binding site" evidence="11">
    <location>
        <position position="115"/>
    </location>
    <ligand>
        <name>substrate</name>
    </ligand>
</feature>
<comment type="similarity">
    <text evidence="8 9">Belongs to the histone deacetylase family. HD Type 1 subfamily.</text>
</comment>
<dbReference type="InterPro" id="IPR037138">
    <property type="entry name" value="His_deacetylse_dom_sf"/>
</dbReference>
<keyword evidence="12" id="KW-0479">Metal-binding</keyword>
<keyword evidence="5 9" id="KW-0805">Transcription regulation</keyword>
<comment type="caution">
    <text evidence="15">The sequence shown here is derived from an EMBL/GenBank/DDBJ whole genome shotgun (WGS) entry which is preliminary data.</text>
</comment>
<evidence type="ECO:0000256" key="10">
    <source>
        <dbReference type="PIRSR" id="PIRSR037913-1"/>
    </source>
</evidence>
<dbReference type="Gene3D" id="3.40.800.20">
    <property type="entry name" value="Histone deacetylase domain"/>
    <property type="match status" value="1"/>
</dbReference>
<comment type="catalytic activity">
    <reaction evidence="9">
        <text>N(6)-acetyl-L-lysyl-[histone] + H2O = L-lysyl-[histone] + acetate</text>
        <dbReference type="Rhea" id="RHEA:58196"/>
        <dbReference type="Rhea" id="RHEA-COMP:9845"/>
        <dbReference type="Rhea" id="RHEA-COMP:11338"/>
        <dbReference type="ChEBI" id="CHEBI:15377"/>
        <dbReference type="ChEBI" id="CHEBI:29969"/>
        <dbReference type="ChEBI" id="CHEBI:30089"/>
        <dbReference type="ChEBI" id="CHEBI:61930"/>
        <dbReference type="EC" id="3.5.1.98"/>
    </reaction>
</comment>
<feature type="region of interest" description="Disordered" evidence="13">
    <location>
        <begin position="408"/>
        <end position="427"/>
    </location>
</feature>
<dbReference type="SUPFAM" id="SSF52768">
    <property type="entry name" value="Arginase/deacetylase"/>
    <property type="match status" value="1"/>
</dbReference>
<dbReference type="Proteomes" id="UP001362899">
    <property type="component" value="Unassembled WGS sequence"/>
</dbReference>
<keyword evidence="3 9" id="KW-0378">Hydrolase</keyword>
<feature type="binding site" evidence="11">
    <location>
        <position position="165"/>
    </location>
    <ligand>
        <name>substrate</name>
    </ligand>
</feature>
<dbReference type="GO" id="GO:0046872">
    <property type="term" value="F:metal ion binding"/>
    <property type="evidence" value="ECO:0007669"/>
    <property type="project" value="UniProtKB-KW"/>
</dbReference>
<feature type="binding site" evidence="12">
    <location>
        <position position="281"/>
    </location>
    <ligand>
        <name>a divalent metal cation</name>
        <dbReference type="ChEBI" id="CHEBI:60240"/>
    </ligand>
</feature>
<proteinExistence type="inferred from homology"/>
<evidence type="ECO:0000256" key="2">
    <source>
        <dbReference type="ARBA" id="ARBA00012111"/>
    </source>
</evidence>
<dbReference type="GO" id="GO:0070210">
    <property type="term" value="C:Rpd3L-Expanded complex"/>
    <property type="evidence" value="ECO:0007669"/>
    <property type="project" value="TreeGrafter"/>
</dbReference>
<evidence type="ECO:0000256" key="13">
    <source>
        <dbReference type="SAM" id="MobiDB-lite"/>
    </source>
</evidence>
<evidence type="ECO:0000256" key="3">
    <source>
        <dbReference type="ARBA" id="ARBA00022801"/>
    </source>
</evidence>
<keyword evidence="4 9" id="KW-0156">Chromatin regulator</keyword>
<feature type="active site" description="Proton acceptor" evidence="10">
    <location>
        <position position="157"/>
    </location>
</feature>
<dbReference type="PANTHER" id="PTHR10625">
    <property type="entry name" value="HISTONE DEACETYLASE HDAC1-RELATED"/>
    <property type="match status" value="1"/>
</dbReference>
<dbReference type="InterPro" id="IPR003084">
    <property type="entry name" value="HDAC_I/II"/>
</dbReference>
<evidence type="ECO:0000256" key="7">
    <source>
        <dbReference type="ARBA" id="ARBA00023242"/>
    </source>
</evidence>
<organism evidence="15 16">
    <name type="scientific">Starmerella bacillaris</name>
    <name type="common">Yeast</name>
    <name type="synonym">Candida zemplinina</name>
    <dbReference type="NCBI Taxonomy" id="1247836"/>
    <lineage>
        <taxon>Eukaryota</taxon>
        <taxon>Fungi</taxon>
        <taxon>Dikarya</taxon>
        <taxon>Ascomycota</taxon>
        <taxon>Saccharomycotina</taxon>
        <taxon>Dipodascomycetes</taxon>
        <taxon>Dipodascales</taxon>
        <taxon>Trichomonascaceae</taxon>
        <taxon>Starmerella</taxon>
    </lineage>
</organism>
<evidence type="ECO:0000256" key="11">
    <source>
        <dbReference type="PIRSR" id="PIRSR037913-2"/>
    </source>
</evidence>
<feature type="compositionally biased region" description="Basic and acidic residues" evidence="13">
    <location>
        <begin position="408"/>
        <end position="418"/>
    </location>
</feature>
<feature type="binding site" evidence="12">
    <location>
        <position position="194"/>
    </location>
    <ligand>
        <name>a divalent metal cation</name>
        <dbReference type="ChEBI" id="CHEBI:60240"/>
    </ligand>
</feature>
<evidence type="ECO:0000256" key="4">
    <source>
        <dbReference type="ARBA" id="ARBA00022853"/>
    </source>
</evidence>
<accession>A0AAV5RJ98</accession>
<dbReference type="EC" id="3.5.1.98" evidence="2 9"/>
<protein>
    <recommendedName>
        <fullName evidence="2 9">Histone deacetylase</fullName>
        <ecNumber evidence="2 9">3.5.1.98</ecNumber>
    </recommendedName>
</protein>
<name>A0AAV5RJ98_STABA</name>
<evidence type="ECO:0000313" key="16">
    <source>
        <dbReference type="Proteomes" id="UP001362899"/>
    </source>
</evidence>
<dbReference type="FunFam" id="3.40.800.20:FF:000007">
    <property type="entry name" value="Histone deacetylase"/>
    <property type="match status" value="1"/>
</dbReference>
<dbReference type="GO" id="GO:0141221">
    <property type="term" value="F:histone deacetylase activity, hydrolytic mechanism"/>
    <property type="evidence" value="ECO:0007669"/>
    <property type="project" value="UniProtKB-EC"/>
</dbReference>
<keyword evidence="6 9" id="KW-0804">Transcription</keyword>
<dbReference type="PRINTS" id="PR01271">
    <property type="entry name" value="HISDACETLASE"/>
</dbReference>
<keyword evidence="7 9" id="KW-0539">Nucleus</keyword>
<dbReference type="InterPro" id="IPR023696">
    <property type="entry name" value="Ureohydrolase_dom_sf"/>
</dbReference>
<evidence type="ECO:0000256" key="1">
    <source>
        <dbReference type="ARBA" id="ARBA00004123"/>
    </source>
</evidence>
<evidence type="ECO:0000256" key="6">
    <source>
        <dbReference type="ARBA" id="ARBA00023163"/>
    </source>
</evidence>
<sequence>MSDTFTFDAKTEASQPKCIVSEYNPKVSYHFNEEAIPYHFGSHHPMKPFRLMLTDNLVLNYGLQDHMDWYKPRPATKEESLEFHNEDYIDFLQKVTPTTLQNFPDAIQKFNIGDDCPIFDGLYRYASICAGASLDASRKIANKQSEIAINWSGGLHHAKKFEASGFCYINDIVLSIMNLLRTHPRVLYVDIDVHHGDGVQEAFYLSDRVMTLSFHKYDGYYFPATGKLDEVGAEEGKHYALNVPLEDGITDEQYTGLYKSVLSQVLNKFQPSAIVLQCGADSLGGDRLGVFNLNIKAHAECVKFTKSFGIPMMVLGGGGYTPRNVSRLWTYETAVCVGGELNPDLPKNIPFYDYFGPDYSLLPKLDGKVENKNTRAYLENTHASLMERLRYLDSAPSVEFQIIPPDLEGKNEDTEKALQDAAEDSMI</sequence>
<evidence type="ECO:0000256" key="8">
    <source>
        <dbReference type="ARBA" id="ARBA00061569"/>
    </source>
</evidence>
<evidence type="ECO:0000259" key="14">
    <source>
        <dbReference type="Pfam" id="PF00850"/>
    </source>
</evidence>
<dbReference type="PRINTS" id="PR01270">
    <property type="entry name" value="HDASUPER"/>
</dbReference>
<dbReference type="EMBL" id="BTGC01000008">
    <property type="protein sequence ID" value="GMM51515.1"/>
    <property type="molecule type" value="Genomic_DNA"/>
</dbReference>
<dbReference type="Pfam" id="PF00850">
    <property type="entry name" value="Hist_deacetyl"/>
    <property type="match status" value="1"/>
</dbReference>
<evidence type="ECO:0000256" key="12">
    <source>
        <dbReference type="PIRSR" id="PIRSR037913-3"/>
    </source>
</evidence>
<reference evidence="15 16" key="1">
    <citation type="journal article" date="2023" name="Elife">
        <title>Identification of key yeast species and microbe-microbe interactions impacting larval growth of Drosophila in the wild.</title>
        <authorList>
            <person name="Mure A."/>
            <person name="Sugiura Y."/>
            <person name="Maeda R."/>
            <person name="Honda K."/>
            <person name="Sakurai N."/>
            <person name="Takahashi Y."/>
            <person name="Watada M."/>
            <person name="Katoh T."/>
            <person name="Gotoh A."/>
            <person name="Gotoh Y."/>
            <person name="Taniguchi I."/>
            <person name="Nakamura K."/>
            <person name="Hayashi T."/>
            <person name="Katayama T."/>
            <person name="Uemura T."/>
            <person name="Hattori Y."/>
        </authorList>
    </citation>
    <scope>NUCLEOTIDE SEQUENCE [LARGE SCALE GENOMIC DNA]</scope>
    <source>
        <strain evidence="15 16">SB-73</strain>
    </source>
</reference>
<gene>
    <name evidence="15" type="ORF">DASB73_024780</name>
</gene>
<keyword evidence="16" id="KW-1185">Reference proteome</keyword>
<dbReference type="GO" id="GO:0040029">
    <property type="term" value="P:epigenetic regulation of gene expression"/>
    <property type="evidence" value="ECO:0007669"/>
    <property type="project" value="TreeGrafter"/>
</dbReference>
<dbReference type="InterPro" id="IPR023801">
    <property type="entry name" value="His_deacetylse_dom"/>
</dbReference>
<feature type="binding site" evidence="12">
    <location>
        <position position="192"/>
    </location>
    <ligand>
        <name>a divalent metal cation</name>
        <dbReference type="ChEBI" id="CHEBI:60240"/>
    </ligand>
</feature>
<evidence type="ECO:0000256" key="9">
    <source>
        <dbReference type="PIRNR" id="PIRNR037913"/>
    </source>
</evidence>
<comment type="subcellular location">
    <subcellularLocation>
        <location evidence="1 9">Nucleus</location>
    </subcellularLocation>
</comment>
<dbReference type="GO" id="GO:0034967">
    <property type="term" value="C:Set3 complex"/>
    <property type="evidence" value="ECO:0007669"/>
    <property type="project" value="UniProtKB-ARBA"/>
</dbReference>
<feature type="binding site" evidence="11">
    <location>
        <position position="320"/>
    </location>
    <ligand>
        <name>substrate</name>
    </ligand>
</feature>
<dbReference type="InterPro" id="IPR000286">
    <property type="entry name" value="HDACs"/>
</dbReference>
<evidence type="ECO:0000256" key="5">
    <source>
        <dbReference type="ARBA" id="ARBA00023015"/>
    </source>
</evidence>
<dbReference type="AlphaFoldDB" id="A0AAV5RJ98"/>
<feature type="domain" description="Histone deacetylase" evidence="14">
    <location>
        <begin position="44"/>
        <end position="335"/>
    </location>
</feature>
<dbReference type="PIRSF" id="PIRSF037913">
    <property type="entry name" value="His_deacetylse_1"/>
    <property type="match status" value="1"/>
</dbReference>
<evidence type="ECO:0000313" key="15">
    <source>
        <dbReference type="EMBL" id="GMM51515.1"/>
    </source>
</evidence>